<dbReference type="SMART" id="SM00382">
    <property type="entry name" value="AAA"/>
    <property type="match status" value="1"/>
</dbReference>
<feature type="region of interest" description="Disordered" evidence="8">
    <location>
        <begin position="37"/>
        <end position="59"/>
    </location>
</feature>
<evidence type="ECO:0000313" key="13">
    <source>
        <dbReference type="Proteomes" id="UP001648503"/>
    </source>
</evidence>
<dbReference type="Pfam" id="PF00005">
    <property type="entry name" value="ABC_tran"/>
    <property type="match status" value="1"/>
</dbReference>
<dbReference type="EMBL" id="JAFCIX010000446">
    <property type="protein sequence ID" value="KAH6589573.1"/>
    <property type="molecule type" value="Genomic_DNA"/>
</dbReference>
<evidence type="ECO:0000259" key="10">
    <source>
        <dbReference type="PROSITE" id="PS50893"/>
    </source>
</evidence>
<dbReference type="PROSITE" id="PS00211">
    <property type="entry name" value="ABC_TRANSPORTER_1"/>
    <property type="match status" value="1"/>
</dbReference>
<evidence type="ECO:0008006" key="14">
    <source>
        <dbReference type="Google" id="ProtNLM"/>
    </source>
</evidence>
<dbReference type="Gene3D" id="1.20.1560.10">
    <property type="entry name" value="ABC transporter type 1, transmembrane domain"/>
    <property type="match status" value="1"/>
</dbReference>
<evidence type="ECO:0000256" key="1">
    <source>
        <dbReference type="ARBA" id="ARBA00008575"/>
    </source>
</evidence>
<dbReference type="InterPro" id="IPR006311">
    <property type="entry name" value="TAT_signal"/>
</dbReference>
<reference evidence="12 13" key="1">
    <citation type="submission" date="2021-02" db="EMBL/GenBank/DDBJ databases">
        <title>Variation within the Batrachochytrium salamandrivorans European outbreak.</title>
        <authorList>
            <person name="Kelly M."/>
            <person name="Pasmans F."/>
            <person name="Shea T.P."/>
            <person name="Munoz J.F."/>
            <person name="Carranza S."/>
            <person name="Cuomo C.A."/>
            <person name="Martel A."/>
        </authorList>
    </citation>
    <scope>NUCLEOTIDE SEQUENCE [LARGE SCALE GENOMIC DNA]</scope>
    <source>
        <strain evidence="12 13">AMFP18/2</strain>
    </source>
</reference>
<dbReference type="SUPFAM" id="SSF52540">
    <property type="entry name" value="P-loop containing nucleoside triphosphate hydrolases"/>
    <property type="match status" value="1"/>
</dbReference>
<feature type="transmembrane region" description="Helical" evidence="9">
    <location>
        <begin position="94"/>
        <end position="117"/>
    </location>
</feature>
<keyword evidence="6 9" id="KW-1133">Transmembrane helix</keyword>
<evidence type="ECO:0000256" key="3">
    <source>
        <dbReference type="ARBA" id="ARBA00022692"/>
    </source>
</evidence>
<comment type="caution">
    <text evidence="12">The sequence shown here is derived from an EMBL/GenBank/DDBJ whole genome shotgun (WGS) entry which is preliminary data.</text>
</comment>
<keyword evidence="2" id="KW-0813">Transport</keyword>
<dbReference type="InterPro" id="IPR017871">
    <property type="entry name" value="ABC_transporter-like_CS"/>
</dbReference>
<sequence length="748" mass="83627">MMDRRSVLSMSAASTVAITAAAAAVVVFKRQAAKTKIQQGSAQPPELDGSHGKDVPGQPLKLDKRIKVAVDARFFRQLKHILAICVPSWRSSTVLLLAMHTVFLVLRTYLTVIVARIDGRLVKDMVAADGKSFLRGLGLFMTIALPATFTNSMIKYFQSKLAVALRTSLTRHVHTLYMGNNTYYKAINLDNRIDGADQLITTDINRFCTATANLYSNVGKPLLDIIIFNYQLARSIGLNGMWGLALNYIVTATVLRAVTPPFGKVAAEEAKLEGDFRNAHSRLITNAEEIAFYNGEDREKSILDKTYSSLIKHINSTYRIRIAYNMFEDFLIKYSWSAVGLIIASIPVFFPDMAGSRTRREEAILLEEQKQGNGANMDSADSIRPISTLTGNRTQGFITNKRLMLSLADAGGRIMYSYKELSELAGYTYRVYNMIRVLEDLNNNLYVRPETNVEPPYSIEHCDGIVELKEEVGISFKHTPIVTPYGDTILIENLSLNISPGDHLMITGPNGSGKSSILRVLAGLWPHFAGTITRPAPKLSSIMYIPQRPYLSIGTLRDQIIYPHSYKDMQASKRTDDELLEILKLVYLDYIPSREGGMDSVKEWKDVFSGGEKQRIQLSRLFYHKPRFVVLDEATSAVSTDVEALLYTSAKEAGMTLITISHRPSLFKYHPYLLRVGEGPTQNKWVLEKIGTTKSLAESVESEIRKLSSQIGNMDSLRKRLASINQDLSLETKSDLGDVLRHAKRTLI</sequence>
<proteinExistence type="inferred from homology"/>
<dbReference type="PROSITE" id="PS50929">
    <property type="entry name" value="ABC_TM1F"/>
    <property type="match status" value="1"/>
</dbReference>
<evidence type="ECO:0000256" key="8">
    <source>
        <dbReference type="SAM" id="MobiDB-lite"/>
    </source>
</evidence>
<dbReference type="PANTHER" id="PTHR11384">
    <property type="entry name" value="ATP-BINDING CASSETTE, SUB-FAMILY D MEMBER"/>
    <property type="match status" value="1"/>
</dbReference>
<gene>
    <name evidence="12" type="ORF">BASA50_009954</name>
</gene>
<feature type="domain" description="ABC transmembrane type-1" evidence="11">
    <location>
        <begin position="101"/>
        <end position="332"/>
    </location>
</feature>
<evidence type="ECO:0000256" key="2">
    <source>
        <dbReference type="ARBA" id="ARBA00022448"/>
    </source>
</evidence>
<dbReference type="Gene3D" id="3.40.50.300">
    <property type="entry name" value="P-loop containing nucleotide triphosphate hydrolases"/>
    <property type="match status" value="1"/>
</dbReference>
<name>A0ABQ8EZW5_9FUNG</name>
<dbReference type="PROSITE" id="PS51318">
    <property type="entry name" value="TAT"/>
    <property type="match status" value="1"/>
</dbReference>
<organism evidence="12 13">
    <name type="scientific">Batrachochytrium salamandrivorans</name>
    <dbReference type="NCBI Taxonomy" id="1357716"/>
    <lineage>
        <taxon>Eukaryota</taxon>
        <taxon>Fungi</taxon>
        <taxon>Fungi incertae sedis</taxon>
        <taxon>Chytridiomycota</taxon>
        <taxon>Chytridiomycota incertae sedis</taxon>
        <taxon>Chytridiomycetes</taxon>
        <taxon>Rhizophydiales</taxon>
        <taxon>Rhizophydiales incertae sedis</taxon>
        <taxon>Batrachochytrium</taxon>
    </lineage>
</organism>
<keyword evidence="5" id="KW-0067">ATP-binding</keyword>
<dbReference type="InterPro" id="IPR036640">
    <property type="entry name" value="ABC1_TM_sf"/>
</dbReference>
<feature type="domain" description="ABC transporter" evidence="10">
    <location>
        <begin position="476"/>
        <end position="703"/>
    </location>
</feature>
<evidence type="ECO:0000256" key="9">
    <source>
        <dbReference type="SAM" id="Phobius"/>
    </source>
</evidence>
<dbReference type="Proteomes" id="UP001648503">
    <property type="component" value="Unassembled WGS sequence"/>
</dbReference>
<dbReference type="PANTHER" id="PTHR11384:SF67">
    <property type="entry name" value="ATP-BINDING CASSETTE SUB-FAMILY D MEMBER 1"/>
    <property type="match status" value="1"/>
</dbReference>
<keyword evidence="4" id="KW-0547">Nucleotide-binding</keyword>
<protein>
    <recommendedName>
        <fullName evidence="14">ABC transporter domain-containing protein</fullName>
    </recommendedName>
</protein>
<dbReference type="InterPro" id="IPR050835">
    <property type="entry name" value="ABC_transporter_sub-D"/>
</dbReference>
<accession>A0ABQ8EZW5</accession>
<evidence type="ECO:0000256" key="7">
    <source>
        <dbReference type="ARBA" id="ARBA00023136"/>
    </source>
</evidence>
<dbReference type="SUPFAM" id="SSF90123">
    <property type="entry name" value="ABC transporter transmembrane region"/>
    <property type="match status" value="1"/>
</dbReference>
<dbReference type="InterPro" id="IPR003439">
    <property type="entry name" value="ABC_transporter-like_ATP-bd"/>
</dbReference>
<evidence type="ECO:0000256" key="6">
    <source>
        <dbReference type="ARBA" id="ARBA00022989"/>
    </source>
</evidence>
<dbReference type="CDD" id="cd03223">
    <property type="entry name" value="ABCD_peroxisomal_ALDP"/>
    <property type="match status" value="1"/>
</dbReference>
<evidence type="ECO:0000256" key="5">
    <source>
        <dbReference type="ARBA" id="ARBA00022840"/>
    </source>
</evidence>
<dbReference type="PROSITE" id="PS50893">
    <property type="entry name" value="ABC_TRANSPORTER_2"/>
    <property type="match status" value="1"/>
</dbReference>
<dbReference type="Pfam" id="PF06472">
    <property type="entry name" value="ABC_membrane_2"/>
    <property type="match status" value="1"/>
</dbReference>
<dbReference type="InterPro" id="IPR011527">
    <property type="entry name" value="ABC1_TM_dom"/>
</dbReference>
<feature type="transmembrane region" description="Helical" evidence="9">
    <location>
        <begin position="137"/>
        <end position="157"/>
    </location>
</feature>
<keyword evidence="3 9" id="KW-0812">Transmembrane</keyword>
<evidence type="ECO:0000259" key="11">
    <source>
        <dbReference type="PROSITE" id="PS50929"/>
    </source>
</evidence>
<evidence type="ECO:0000256" key="4">
    <source>
        <dbReference type="ARBA" id="ARBA00022741"/>
    </source>
</evidence>
<keyword evidence="7 9" id="KW-0472">Membrane</keyword>
<dbReference type="InterPro" id="IPR027417">
    <property type="entry name" value="P-loop_NTPase"/>
</dbReference>
<feature type="transmembrane region" description="Helical" evidence="9">
    <location>
        <begin position="330"/>
        <end position="350"/>
    </location>
</feature>
<feature type="transmembrane region" description="Helical" evidence="9">
    <location>
        <begin position="6"/>
        <end position="28"/>
    </location>
</feature>
<keyword evidence="13" id="KW-1185">Reference proteome</keyword>
<comment type="similarity">
    <text evidence="1">Belongs to the ABC transporter superfamily. ABCD family. Peroxisomal fatty acyl CoA transporter (TC 3.A.1.203) subfamily.</text>
</comment>
<dbReference type="InterPro" id="IPR003593">
    <property type="entry name" value="AAA+_ATPase"/>
</dbReference>
<evidence type="ECO:0000313" key="12">
    <source>
        <dbReference type="EMBL" id="KAH6589573.1"/>
    </source>
</evidence>